<name>A0ABU6SIZ3_9FABA</name>
<keyword evidence="3" id="KW-1185">Reference proteome</keyword>
<dbReference type="Proteomes" id="UP001341840">
    <property type="component" value="Unassembled WGS sequence"/>
</dbReference>
<evidence type="ECO:0000256" key="1">
    <source>
        <dbReference type="SAM" id="MobiDB-lite"/>
    </source>
</evidence>
<evidence type="ECO:0000313" key="2">
    <source>
        <dbReference type="EMBL" id="MED6135963.1"/>
    </source>
</evidence>
<protein>
    <submittedName>
        <fullName evidence="2">Uncharacterized protein</fullName>
    </submittedName>
</protein>
<feature type="region of interest" description="Disordered" evidence="1">
    <location>
        <begin position="39"/>
        <end position="100"/>
    </location>
</feature>
<comment type="caution">
    <text evidence="2">The sequence shown here is derived from an EMBL/GenBank/DDBJ whole genome shotgun (WGS) entry which is preliminary data.</text>
</comment>
<proteinExistence type="predicted"/>
<dbReference type="EMBL" id="JASCZI010060782">
    <property type="protein sequence ID" value="MED6135963.1"/>
    <property type="molecule type" value="Genomic_DNA"/>
</dbReference>
<gene>
    <name evidence="2" type="ORF">PIB30_051616</name>
</gene>
<reference evidence="2 3" key="1">
    <citation type="journal article" date="2023" name="Plants (Basel)">
        <title>Bridging the Gap: Combining Genomics and Transcriptomics Approaches to Understand Stylosanthes scabra, an Orphan Legume from the Brazilian Caatinga.</title>
        <authorList>
            <person name="Ferreira-Neto J.R.C."/>
            <person name="da Silva M.D."/>
            <person name="Binneck E."/>
            <person name="de Melo N.F."/>
            <person name="da Silva R.H."/>
            <person name="de Melo A.L.T.M."/>
            <person name="Pandolfi V."/>
            <person name="Bustamante F.O."/>
            <person name="Brasileiro-Vidal A.C."/>
            <person name="Benko-Iseppon A.M."/>
        </authorList>
    </citation>
    <scope>NUCLEOTIDE SEQUENCE [LARGE SCALE GENOMIC DNA]</scope>
    <source>
        <tissue evidence="2">Leaves</tissue>
    </source>
</reference>
<feature type="compositionally biased region" description="Basic residues" evidence="1">
    <location>
        <begin position="80"/>
        <end position="100"/>
    </location>
</feature>
<evidence type="ECO:0000313" key="3">
    <source>
        <dbReference type="Proteomes" id="UP001341840"/>
    </source>
</evidence>
<sequence length="100" mass="11405">MYTNLGLQRGIPGLTLFPAEDIATRIKNNVKANKRMFDGMTHPWSIGESSKEKTPIEKDVARDPTQIQMMSKESGEKKQRNWKNLKRKKPGRNKAHLGVT</sequence>
<organism evidence="2 3">
    <name type="scientific">Stylosanthes scabra</name>
    <dbReference type="NCBI Taxonomy" id="79078"/>
    <lineage>
        <taxon>Eukaryota</taxon>
        <taxon>Viridiplantae</taxon>
        <taxon>Streptophyta</taxon>
        <taxon>Embryophyta</taxon>
        <taxon>Tracheophyta</taxon>
        <taxon>Spermatophyta</taxon>
        <taxon>Magnoliopsida</taxon>
        <taxon>eudicotyledons</taxon>
        <taxon>Gunneridae</taxon>
        <taxon>Pentapetalae</taxon>
        <taxon>rosids</taxon>
        <taxon>fabids</taxon>
        <taxon>Fabales</taxon>
        <taxon>Fabaceae</taxon>
        <taxon>Papilionoideae</taxon>
        <taxon>50 kb inversion clade</taxon>
        <taxon>dalbergioids sensu lato</taxon>
        <taxon>Dalbergieae</taxon>
        <taxon>Pterocarpus clade</taxon>
        <taxon>Stylosanthes</taxon>
    </lineage>
</organism>
<accession>A0ABU6SIZ3</accession>
<feature type="compositionally biased region" description="Basic and acidic residues" evidence="1">
    <location>
        <begin position="49"/>
        <end position="62"/>
    </location>
</feature>